<dbReference type="Gene3D" id="3.40.50.10310">
    <property type="entry name" value="Creatininase"/>
    <property type="match status" value="1"/>
</dbReference>
<dbReference type="Proteomes" id="UP001500443">
    <property type="component" value="Unassembled WGS sequence"/>
</dbReference>
<dbReference type="SUPFAM" id="SSF102215">
    <property type="entry name" value="Creatininase"/>
    <property type="match status" value="1"/>
</dbReference>
<dbReference type="PANTHER" id="PTHR35005">
    <property type="entry name" value="3-DEHYDRO-SCYLLO-INOSOSE HYDROLASE"/>
    <property type="match status" value="1"/>
</dbReference>
<keyword evidence="7" id="KW-1185">Reference proteome</keyword>
<protein>
    <submittedName>
        <fullName evidence="6">Creatininase family protein</fullName>
    </submittedName>
</protein>
<accession>A0ABN2YFK8</accession>
<evidence type="ECO:0000256" key="4">
    <source>
        <dbReference type="ARBA" id="ARBA00022833"/>
    </source>
</evidence>
<dbReference type="EMBL" id="BAAAPF010000097">
    <property type="protein sequence ID" value="GAA2126474.1"/>
    <property type="molecule type" value="Genomic_DNA"/>
</dbReference>
<dbReference type="InterPro" id="IPR024087">
    <property type="entry name" value="Creatininase-like_sf"/>
</dbReference>
<dbReference type="PANTHER" id="PTHR35005:SF1">
    <property type="entry name" value="2-AMINO-5-FORMYLAMINO-6-RIBOSYLAMINOPYRIMIDIN-4(3H)-ONE 5'-MONOPHOSPHATE DEFORMYLASE"/>
    <property type="match status" value="1"/>
</dbReference>
<evidence type="ECO:0000256" key="2">
    <source>
        <dbReference type="ARBA" id="ARBA00022723"/>
    </source>
</evidence>
<name>A0ABN2YFK8_9ACTN</name>
<gene>
    <name evidence="6" type="ORF">GCM10009802_32380</name>
</gene>
<comment type="cofactor">
    <cofactor evidence="1">
        <name>Zn(2+)</name>
        <dbReference type="ChEBI" id="CHEBI:29105"/>
    </cofactor>
</comment>
<keyword evidence="3" id="KW-0378">Hydrolase</keyword>
<comment type="caution">
    <text evidence="6">The sequence shown here is derived from an EMBL/GenBank/DDBJ whole genome shotgun (WGS) entry which is preliminary data.</text>
</comment>
<reference evidence="6 7" key="1">
    <citation type="journal article" date="2019" name="Int. J. Syst. Evol. Microbiol.">
        <title>The Global Catalogue of Microorganisms (GCM) 10K type strain sequencing project: providing services to taxonomists for standard genome sequencing and annotation.</title>
        <authorList>
            <consortium name="The Broad Institute Genomics Platform"/>
            <consortium name="The Broad Institute Genome Sequencing Center for Infectious Disease"/>
            <person name="Wu L."/>
            <person name="Ma J."/>
        </authorList>
    </citation>
    <scope>NUCLEOTIDE SEQUENCE [LARGE SCALE GENOMIC DNA]</scope>
    <source>
        <strain evidence="6 7">JCM 15481</strain>
    </source>
</reference>
<keyword evidence="4" id="KW-0862">Zinc</keyword>
<dbReference type="RefSeq" id="WP_344290709.1">
    <property type="nucleotide sequence ID" value="NZ_BAAAPF010000097.1"/>
</dbReference>
<evidence type="ECO:0000256" key="3">
    <source>
        <dbReference type="ARBA" id="ARBA00022801"/>
    </source>
</evidence>
<evidence type="ECO:0000313" key="7">
    <source>
        <dbReference type="Proteomes" id="UP001500443"/>
    </source>
</evidence>
<dbReference type="InterPro" id="IPR003785">
    <property type="entry name" value="Creatininase/forma_Hydrolase"/>
</dbReference>
<organism evidence="6 7">
    <name type="scientific">Streptomyces synnematoformans</name>
    <dbReference type="NCBI Taxonomy" id="415721"/>
    <lineage>
        <taxon>Bacteria</taxon>
        <taxon>Bacillati</taxon>
        <taxon>Actinomycetota</taxon>
        <taxon>Actinomycetes</taxon>
        <taxon>Kitasatosporales</taxon>
        <taxon>Streptomycetaceae</taxon>
        <taxon>Streptomyces</taxon>
    </lineage>
</organism>
<sequence length="278" mass="29665">MAVSLPDTHRLGELSWTQVKQLAEQDPVVLLPIGAIEQHGPHLPVHEDSIVAEWVADRLAREHGHWVAPALNYGHSGVFRGFAGNLSLSQETLRNVTYEIIEALVTSGFRRLVIVDNNGGNVGPVTGAAVDARRDLGVLVGHLYPWQLGYALMRDVYEDPATAYGHGAEPEHSAMLAMFPEQVQSELAQPGTLASPAGWTPAGYTEAAIPGQPVPGTVLWDFSEISATGCTGDVSLGSAETGKVWIERVLGFCAAYLAEYDRNTRAGAAPAEAAAVPR</sequence>
<evidence type="ECO:0000256" key="1">
    <source>
        <dbReference type="ARBA" id="ARBA00001947"/>
    </source>
</evidence>
<evidence type="ECO:0000313" key="6">
    <source>
        <dbReference type="EMBL" id="GAA2126474.1"/>
    </source>
</evidence>
<evidence type="ECO:0000256" key="5">
    <source>
        <dbReference type="ARBA" id="ARBA00024029"/>
    </source>
</evidence>
<keyword evidence="2" id="KW-0479">Metal-binding</keyword>
<dbReference type="Pfam" id="PF02633">
    <property type="entry name" value="Creatininase"/>
    <property type="match status" value="1"/>
</dbReference>
<comment type="similarity">
    <text evidence="5">Belongs to the creatininase superfamily.</text>
</comment>
<proteinExistence type="inferred from homology"/>